<accession>A0AC60QYM2</accession>
<organism evidence="1 2">
    <name type="scientific">Ixodes persulcatus</name>
    <name type="common">Taiga tick</name>
    <dbReference type="NCBI Taxonomy" id="34615"/>
    <lineage>
        <taxon>Eukaryota</taxon>
        <taxon>Metazoa</taxon>
        <taxon>Ecdysozoa</taxon>
        <taxon>Arthropoda</taxon>
        <taxon>Chelicerata</taxon>
        <taxon>Arachnida</taxon>
        <taxon>Acari</taxon>
        <taxon>Parasitiformes</taxon>
        <taxon>Ixodida</taxon>
        <taxon>Ixodoidea</taxon>
        <taxon>Ixodidae</taxon>
        <taxon>Ixodinae</taxon>
        <taxon>Ixodes</taxon>
    </lineage>
</organism>
<name>A0AC60QYM2_IXOPE</name>
<evidence type="ECO:0000313" key="1">
    <source>
        <dbReference type="EMBL" id="KAG0444482.1"/>
    </source>
</evidence>
<protein>
    <submittedName>
        <fullName evidence="1">Uncharacterized protein</fullName>
    </submittedName>
</protein>
<reference evidence="1 2" key="1">
    <citation type="journal article" date="2020" name="Cell">
        <title>Large-Scale Comparative Analyses of Tick Genomes Elucidate Their Genetic Diversity and Vector Capacities.</title>
        <authorList>
            <consortium name="Tick Genome and Microbiome Consortium (TIGMIC)"/>
            <person name="Jia N."/>
            <person name="Wang J."/>
            <person name="Shi W."/>
            <person name="Du L."/>
            <person name="Sun Y."/>
            <person name="Zhan W."/>
            <person name="Jiang J.F."/>
            <person name="Wang Q."/>
            <person name="Zhang B."/>
            <person name="Ji P."/>
            <person name="Bell-Sakyi L."/>
            <person name="Cui X.M."/>
            <person name="Yuan T.T."/>
            <person name="Jiang B.G."/>
            <person name="Yang W.F."/>
            <person name="Lam T.T."/>
            <person name="Chang Q.C."/>
            <person name="Ding S.J."/>
            <person name="Wang X.J."/>
            <person name="Zhu J.G."/>
            <person name="Ruan X.D."/>
            <person name="Zhao L."/>
            <person name="Wei J.T."/>
            <person name="Ye R.Z."/>
            <person name="Que T.C."/>
            <person name="Du C.H."/>
            <person name="Zhou Y.H."/>
            <person name="Cheng J.X."/>
            <person name="Dai P.F."/>
            <person name="Guo W.B."/>
            <person name="Han X.H."/>
            <person name="Huang E.J."/>
            <person name="Li L.F."/>
            <person name="Wei W."/>
            <person name="Gao Y.C."/>
            <person name="Liu J.Z."/>
            <person name="Shao H.Z."/>
            <person name="Wang X."/>
            <person name="Wang C.C."/>
            <person name="Yang T.C."/>
            <person name="Huo Q.B."/>
            <person name="Li W."/>
            <person name="Chen H.Y."/>
            <person name="Chen S.E."/>
            <person name="Zhou L.G."/>
            <person name="Ni X.B."/>
            <person name="Tian J.H."/>
            <person name="Sheng Y."/>
            <person name="Liu T."/>
            <person name="Pan Y.S."/>
            <person name="Xia L.Y."/>
            <person name="Li J."/>
            <person name="Zhao F."/>
            <person name="Cao W.C."/>
        </authorList>
    </citation>
    <scope>NUCLEOTIDE SEQUENCE [LARGE SCALE GENOMIC DNA]</scope>
    <source>
        <strain evidence="1">Iper-2018</strain>
    </source>
</reference>
<keyword evidence="2" id="KW-1185">Reference proteome</keyword>
<sequence>MKLMRKRDHRFFKKFYRMDPASFNTLQELVQADSQRMYCIPRSYADGDGDGDADTTQAGNRRLRAVL</sequence>
<proteinExistence type="predicted"/>
<dbReference type="Proteomes" id="UP000805193">
    <property type="component" value="Unassembled WGS sequence"/>
</dbReference>
<dbReference type="EMBL" id="JABSTQ010001993">
    <property type="protein sequence ID" value="KAG0444482.1"/>
    <property type="molecule type" value="Genomic_DNA"/>
</dbReference>
<comment type="caution">
    <text evidence="1">The sequence shown here is derived from an EMBL/GenBank/DDBJ whole genome shotgun (WGS) entry which is preliminary data.</text>
</comment>
<evidence type="ECO:0000313" key="2">
    <source>
        <dbReference type="Proteomes" id="UP000805193"/>
    </source>
</evidence>
<gene>
    <name evidence="1" type="ORF">HPB47_013745</name>
</gene>